<name>A0ABS1CNR1_9GAMM</name>
<feature type="coiled-coil region" evidence="1">
    <location>
        <begin position="194"/>
        <end position="221"/>
    </location>
</feature>
<accession>A0ABS1CNR1</accession>
<dbReference type="Pfam" id="PF07788">
    <property type="entry name" value="PDDEXK_10"/>
    <property type="match status" value="1"/>
</dbReference>
<keyword evidence="3" id="KW-1185">Reference proteome</keyword>
<dbReference type="EMBL" id="NRRV01000088">
    <property type="protein sequence ID" value="MBK1633473.1"/>
    <property type="molecule type" value="Genomic_DNA"/>
</dbReference>
<dbReference type="PANTHER" id="PTHR34314">
    <property type="entry name" value="CRENARCHAEAL PROTEIN, PUTATIVE-RELATED"/>
    <property type="match status" value="1"/>
</dbReference>
<evidence type="ECO:0000313" key="2">
    <source>
        <dbReference type="EMBL" id="MBK1633473.1"/>
    </source>
</evidence>
<evidence type="ECO:0008006" key="4">
    <source>
        <dbReference type="Google" id="ProtNLM"/>
    </source>
</evidence>
<organism evidence="2 3">
    <name type="scientific">Thiohalocapsa halophila</name>
    <dbReference type="NCBI Taxonomy" id="69359"/>
    <lineage>
        <taxon>Bacteria</taxon>
        <taxon>Pseudomonadati</taxon>
        <taxon>Pseudomonadota</taxon>
        <taxon>Gammaproteobacteria</taxon>
        <taxon>Chromatiales</taxon>
        <taxon>Chromatiaceae</taxon>
        <taxon>Thiohalocapsa</taxon>
    </lineage>
</organism>
<dbReference type="InterPro" id="IPR024271">
    <property type="entry name" value="DUF3782"/>
</dbReference>
<comment type="caution">
    <text evidence="2">The sequence shown here is derived from an EMBL/GenBank/DDBJ whole genome shotgun (WGS) entry which is preliminary data.</text>
</comment>
<keyword evidence="1" id="KW-0175">Coiled coil</keyword>
<sequence>MTTESLKETVKRELPNWLRDDPSFRAFILDLTRDAYADRRETDVRFHELLGELRRDRERQDRAWADNQAELRRMREEQAQKWDEQNRKWEANQAELRRIREEQAKKWDDNQAELKHIREQQTKKWDDNQAELKRMREEQAKKWDDNQAELKHIREEQAKKWDDNQAELKRMREEQAKKWDDNQAELKHMREEQAQKWDEQNRKWEANQAELRRMREEQTKKWDDNQAELRRIHEEFMEQSQRYDRGIGALGSRWGLQSEKAFRDALAAILEKSFGVEVVNVTDYDDDGEVFGRPEQVELDVIITNGQLLICELKSSIDKAGMYSFERKARFYERRHERQADRLLVISPMIDARAQKVADRLGIETYGDSTEVEA</sequence>
<dbReference type="InterPro" id="IPR012431">
    <property type="entry name" value="PDDEXK_10"/>
</dbReference>
<dbReference type="RefSeq" id="WP_306341778.1">
    <property type="nucleotide sequence ID" value="NZ_NRRV01000088.1"/>
</dbReference>
<evidence type="ECO:0000256" key="1">
    <source>
        <dbReference type="SAM" id="Coils"/>
    </source>
</evidence>
<evidence type="ECO:0000313" key="3">
    <source>
        <dbReference type="Proteomes" id="UP000748752"/>
    </source>
</evidence>
<feature type="coiled-coil region" evidence="1">
    <location>
        <begin position="79"/>
        <end position="138"/>
    </location>
</feature>
<dbReference type="PANTHER" id="PTHR34314:SF6">
    <property type="entry name" value="DUF3782 DOMAIN-CONTAINING PROTEIN"/>
    <property type="match status" value="1"/>
</dbReference>
<dbReference type="Pfam" id="PF12644">
    <property type="entry name" value="DUF3782"/>
    <property type="match status" value="1"/>
</dbReference>
<proteinExistence type="predicted"/>
<gene>
    <name evidence="2" type="ORF">CKO31_22535</name>
</gene>
<protein>
    <recommendedName>
        <fullName evidence="4">DUF3782 domain-containing protein</fullName>
    </recommendedName>
</protein>
<reference evidence="2 3" key="1">
    <citation type="journal article" date="2020" name="Microorganisms">
        <title>Osmotic Adaptation and Compatible Solute Biosynthesis of Phototrophic Bacteria as Revealed from Genome Analyses.</title>
        <authorList>
            <person name="Imhoff J.F."/>
            <person name="Rahn T."/>
            <person name="Kunzel S."/>
            <person name="Keller A."/>
            <person name="Neulinger S.C."/>
        </authorList>
    </citation>
    <scope>NUCLEOTIDE SEQUENCE [LARGE SCALE GENOMIC DNA]</scope>
    <source>
        <strain evidence="2 3">DSM 6210</strain>
    </source>
</reference>
<dbReference type="Proteomes" id="UP000748752">
    <property type="component" value="Unassembled WGS sequence"/>
</dbReference>